<dbReference type="AlphaFoldDB" id="A0A0H3D751"/>
<name>A0A0H3D751_AMYMU</name>
<protein>
    <submittedName>
        <fullName evidence="2">Uncharacterized protein</fullName>
    </submittedName>
</protein>
<dbReference type="PATRIC" id="fig|749927.5.peg.4267"/>
<evidence type="ECO:0000313" key="3">
    <source>
        <dbReference type="Proteomes" id="UP000000328"/>
    </source>
</evidence>
<gene>
    <name evidence="2" type="ordered locus">AMED_4126</name>
</gene>
<reference evidence="2 3" key="1">
    <citation type="journal article" date="2010" name="Cell Res.">
        <title>Complete genome sequence of the rifamycin SV-producing Amycolatopsis mediterranei U32 revealed its genetic characteristics in phylogeny and metabolism.</title>
        <authorList>
            <person name="Zhao W."/>
            <person name="Zhong Y."/>
            <person name="Yuan H."/>
            <person name="Wang J."/>
            <person name="Zheng H."/>
            <person name="Wang Y."/>
            <person name="Cen X."/>
            <person name="Xu F."/>
            <person name="Bai J."/>
            <person name="Han X."/>
            <person name="Lu G."/>
            <person name="Zhu Y."/>
            <person name="Shao Z."/>
            <person name="Yan H."/>
            <person name="Li C."/>
            <person name="Peng N."/>
            <person name="Zhang Z."/>
            <person name="Zhang Y."/>
            <person name="Lin W."/>
            <person name="Fan Y."/>
            <person name="Qin Z."/>
            <person name="Hu Y."/>
            <person name="Zhu B."/>
            <person name="Wang S."/>
            <person name="Ding X."/>
            <person name="Zhao G.P."/>
        </authorList>
    </citation>
    <scope>NUCLEOTIDE SEQUENCE [LARGE SCALE GENOMIC DNA]</scope>
    <source>
        <strain evidence="3">U-32</strain>
    </source>
</reference>
<accession>A0A0H3D751</accession>
<feature type="region of interest" description="Disordered" evidence="1">
    <location>
        <begin position="1"/>
        <end position="97"/>
    </location>
</feature>
<evidence type="ECO:0000256" key="1">
    <source>
        <dbReference type="SAM" id="MobiDB-lite"/>
    </source>
</evidence>
<organism evidence="2 3">
    <name type="scientific">Amycolatopsis mediterranei (strain U-32)</name>
    <dbReference type="NCBI Taxonomy" id="749927"/>
    <lineage>
        <taxon>Bacteria</taxon>
        <taxon>Bacillati</taxon>
        <taxon>Actinomycetota</taxon>
        <taxon>Actinomycetes</taxon>
        <taxon>Pseudonocardiales</taxon>
        <taxon>Pseudonocardiaceae</taxon>
        <taxon>Amycolatopsis</taxon>
    </lineage>
</organism>
<dbReference type="GeneID" id="92876966"/>
<evidence type="ECO:0000313" key="2">
    <source>
        <dbReference type="EMBL" id="ADJ45903.1"/>
    </source>
</evidence>
<feature type="compositionally biased region" description="Gly residues" evidence="1">
    <location>
        <begin position="86"/>
        <end position="97"/>
    </location>
</feature>
<dbReference type="HOGENOM" id="CLU_2340651_0_0_11"/>
<dbReference type="Proteomes" id="UP000000328">
    <property type="component" value="Chromosome"/>
</dbReference>
<dbReference type="EMBL" id="CP002000">
    <property type="protein sequence ID" value="ADJ45903.1"/>
    <property type="molecule type" value="Genomic_DNA"/>
</dbReference>
<dbReference type="RefSeq" id="WP_013225975.1">
    <property type="nucleotide sequence ID" value="NC_014318.1"/>
</dbReference>
<dbReference type="KEGG" id="amd:AMED_4126"/>
<sequence>MAGRSSGRDLFPTNPELLRDRPFAEYRVDHRPAGKRVFTASRVAGPPAGPGHEPDRGRPGGGAPEPAPGPVLAQVRGAAGAPPGGPAGRPGEPGGAG</sequence>
<proteinExistence type="predicted"/>
<feature type="compositionally biased region" description="Basic and acidic residues" evidence="1">
    <location>
        <begin position="17"/>
        <end position="32"/>
    </location>
</feature>